<accession>Q677P0</accession>
<name>Q677P0_9VIRU</name>
<evidence type="ECO:0000313" key="2">
    <source>
        <dbReference type="EMBL" id="AAU11067.1"/>
    </source>
</evidence>
<proteinExistence type="predicted"/>
<keyword evidence="3" id="KW-1185">Reference proteome</keyword>
<keyword evidence="1" id="KW-0812">Transmembrane</keyword>
<protein>
    <submittedName>
        <fullName evidence="2">Uncharacterized protein</fullName>
    </submittedName>
</protein>
<keyword evidence="1" id="KW-1133">Transmembrane helix</keyword>
<keyword evidence="1" id="KW-0472">Membrane</keyword>
<organism evidence="2 3">
    <name type="scientific">lymphocystis disease virus-China</name>
    <dbReference type="NCBI Taxonomy" id="256729"/>
    <lineage>
        <taxon>Viruses</taxon>
        <taxon>Varidnaviria</taxon>
        <taxon>Bamfordvirae</taxon>
        <taxon>Nucleocytoviricota</taxon>
        <taxon>Megaviricetes</taxon>
        <taxon>Pimascovirales</taxon>
        <taxon>Pimascovirales incertae sedis</taxon>
        <taxon>Iridoviridae</taxon>
        <taxon>Alphairidovirinae</taxon>
        <taxon>Lymphocystivirus</taxon>
        <taxon>Lymphocystivirus paralichthys1</taxon>
        <taxon>Lymphocystis disease virus 2</taxon>
    </lineage>
</organism>
<sequence length="46" mass="5296">MHADNSKRMFFSISMVYAIVIVSYIFKINTSSTIKRVSMLSIHKIS</sequence>
<dbReference type="EMBL" id="AY380826">
    <property type="protein sequence ID" value="AAU11067.1"/>
    <property type="molecule type" value="Genomic_DNA"/>
</dbReference>
<evidence type="ECO:0000313" key="3">
    <source>
        <dbReference type="Proteomes" id="UP000106699"/>
    </source>
</evidence>
<evidence type="ECO:0000256" key="1">
    <source>
        <dbReference type="SAM" id="Phobius"/>
    </source>
</evidence>
<feature type="transmembrane region" description="Helical" evidence="1">
    <location>
        <begin position="9"/>
        <end position="26"/>
    </location>
</feature>
<dbReference type="Proteomes" id="UP000106699">
    <property type="component" value="Segment"/>
</dbReference>
<reference evidence="2 3" key="1">
    <citation type="journal article" date="2004" name="J. Virol.">
        <title>Complete genome sequence of lymphocystis disease virus isolated from China.</title>
        <authorList>
            <person name="Zhang Q.Y."/>
            <person name="Xiao F."/>
            <person name="Xie J."/>
            <person name="Li Z.Q."/>
            <person name="Gui J.F."/>
        </authorList>
    </citation>
    <scope>NUCLEOTIDE SEQUENCE [LARGE SCALE GENOMIC DNA]</scope>
</reference>
<dbReference type="RefSeq" id="YP_073728.1">
    <property type="nucleotide sequence ID" value="NC_005902.1"/>
</dbReference>
<dbReference type="GeneID" id="2979064"/>
<dbReference type="KEGG" id="vg:2979064"/>